<keyword evidence="1" id="KW-0812">Transmembrane</keyword>
<dbReference type="InterPro" id="IPR000073">
    <property type="entry name" value="AB_hydrolase_1"/>
</dbReference>
<dbReference type="RefSeq" id="WP_154029396.1">
    <property type="nucleotide sequence ID" value="NZ_LR217710.1"/>
</dbReference>
<dbReference type="PANTHER" id="PTHR43139">
    <property type="entry name" value="SI:DKEY-122A22.2"/>
    <property type="match status" value="1"/>
</dbReference>
<gene>
    <name evidence="3" type="primary">bioH</name>
    <name evidence="3" type="ORF">BUCICURV3402_366</name>
</gene>
<evidence type="ECO:0000313" key="4">
    <source>
        <dbReference type="Proteomes" id="UP000294344"/>
    </source>
</evidence>
<dbReference type="Proteomes" id="UP000294344">
    <property type="component" value="Chromosome"/>
</dbReference>
<dbReference type="SUPFAM" id="SSF53474">
    <property type="entry name" value="alpha/beta-Hydrolases"/>
    <property type="match status" value="1"/>
</dbReference>
<keyword evidence="1" id="KW-0472">Membrane</keyword>
<dbReference type="PANTHER" id="PTHR43139:SF52">
    <property type="entry name" value="SI:DKEY-122A22.2"/>
    <property type="match status" value="1"/>
</dbReference>
<dbReference type="Pfam" id="PF00561">
    <property type="entry name" value="Abhydrolase_1"/>
    <property type="match status" value="1"/>
</dbReference>
<reference evidence="3 4" key="1">
    <citation type="submission" date="2019-02" db="EMBL/GenBank/DDBJ databases">
        <authorList>
            <person name="Manzano-Marin A."/>
            <person name="Manzano-Marin A."/>
        </authorList>
    </citation>
    <scope>NUCLEOTIDE SEQUENCE [LARGE SCALE GENOMIC DNA]</scope>
    <source>
        <strain evidence="3 4">BuCicurvipes</strain>
    </source>
</reference>
<dbReference type="InterPro" id="IPR029058">
    <property type="entry name" value="AB_hydrolase_fold"/>
</dbReference>
<accession>A0A451D719</accession>
<feature type="domain" description="AB hydrolase-1" evidence="2">
    <location>
        <begin position="17"/>
        <end position="241"/>
    </location>
</feature>
<protein>
    <submittedName>
        <fullName evidence="3">Pimeloyl-[acyl-carrier protein] methyl ester esterase</fullName>
        <ecNumber evidence="3">3.1.1.85</ecNumber>
    </submittedName>
</protein>
<evidence type="ECO:0000313" key="3">
    <source>
        <dbReference type="EMBL" id="VFP81640.1"/>
    </source>
</evidence>
<dbReference type="AlphaFoldDB" id="A0A451D719"/>
<keyword evidence="1" id="KW-1133">Transmembrane helix</keyword>
<dbReference type="EMBL" id="LR217710">
    <property type="protein sequence ID" value="VFP81640.1"/>
    <property type="molecule type" value="Genomic_DNA"/>
</dbReference>
<dbReference type="OrthoDB" id="9780744at2"/>
<evidence type="ECO:0000259" key="2">
    <source>
        <dbReference type="Pfam" id="PF00561"/>
    </source>
</evidence>
<dbReference type="GO" id="GO:0090499">
    <property type="term" value="F:pimelyl-[acyl-carrier protein] methyl ester esterase activity"/>
    <property type="evidence" value="ECO:0007669"/>
    <property type="project" value="UniProtKB-EC"/>
</dbReference>
<evidence type="ECO:0000256" key="1">
    <source>
        <dbReference type="SAM" id="Phobius"/>
    </source>
</evidence>
<dbReference type="InterPro" id="IPR052370">
    <property type="entry name" value="Meta-cleavage_hydrolase"/>
</dbReference>
<name>A0A451D719_9GAMM</name>
<proteinExistence type="predicted"/>
<organism evidence="3 4">
    <name type="scientific">Buchnera aphidicola</name>
    <name type="common">Cinara curvipes</name>
    <dbReference type="NCBI Taxonomy" id="2518975"/>
    <lineage>
        <taxon>Bacteria</taxon>
        <taxon>Pseudomonadati</taxon>
        <taxon>Pseudomonadota</taxon>
        <taxon>Gammaproteobacteria</taxon>
        <taxon>Enterobacterales</taxon>
        <taxon>Erwiniaceae</taxon>
        <taxon>Buchnera</taxon>
    </lineage>
</organism>
<dbReference type="EC" id="3.1.1.85" evidence="3"/>
<keyword evidence="3" id="KW-0378">Hydrolase</keyword>
<sequence>MNKKIYWSIIGKGKINIVFFHGWGIHSIVWNKIIPILKLSFTLHIIDLPGFGKSINCSVMNFKEISNYLLKKIKKKVIWLGWSMGGLIAHYMSLNYPNYTIAMIHVTSSPFFIKKKEWLGVSKNILKVIKKNIFTNYNKFLKQFIILHVFDKKIKNLSINNFFLKKYPNPKKKAIEVGYRWLTEIDQRNEVLSNNIPVLKIYGELDKIVPREICYKINYIHKNSNSIIIKGAKHAPFLSHPNIFCNILKKFIKNKKIDN</sequence>
<feature type="transmembrane region" description="Helical" evidence="1">
    <location>
        <begin position="77"/>
        <end position="94"/>
    </location>
</feature>
<dbReference type="Gene3D" id="3.40.50.1820">
    <property type="entry name" value="alpha/beta hydrolase"/>
    <property type="match status" value="1"/>
</dbReference>